<dbReference type="Proteomes" id="UP000683360">
    <property type="component" value="Unassembled WGS sequence"/>
</dbReference>
<proteinExistence type="inferred from homology"/>
<dbReference type="CDD" id="cd10229">
    <property type="entry name" value="ASKHA_NBD_HSP70_HSPA12"/>
    <property type="match status" value="1"/>
</dbReference>
<dbReference type="InterPro" id="IPR013126">
    <property type="entry name" value="Hsp_70_fam"/>
</dbReference>
<organism evidence="4 5">
    <name type="scientific">Mytilus edulis</name>
    <name type="common">Blue mussel</name>
    <dbReference type="NCBI Taxonomy" id="6550"/>
    <lineage>
        <taxon>Eukaryota</taxon>
        <taxon>Metazoa</taxon>
        <taxon>Spiralia</taxon>
        <taxon>Lophotrochozoa</taxon>
        <taxon>Mollusca</taxon>
        <taxon>Bivalvia</taxon>
        <taxon>Autobranchia</taxon>
        <taxon>Pteriomorphia</taxon>
        <taxon>Mytilida</taxon>
        <taxon>Mytiloidea</taxon>
        <taxon>Mytilidae</taxon>
        <taxon>Mytilinae</taxon>
        <taxon>Mytilus</taxon>
    </lineage>
</organism>
<evidence type="ECO:0000313" key="4">
    <source>
        <dbReference type="EMBL" id="CAG2188439.1"/>
    </source>
</evidence>
<dbReference type="Gene3D" id="2.60.34.10">
    <property type="entry name" value="Substrate Binding Domain Of DNAk, Chain A, domain 1"/>
    <property type="match status" value="1"/>
</dbReference>
<dbReference type="InterPro" id="IPR043129">
    <property type="entry name" value="ATPase_NBD"/>
</dbReference>
<name>A0A8S3Q0Q4_MYTED</name>
<dbReference type="Gene3D" id="3.30.420.40">
    <property type="match status" value="2"/>
</dbReference>
<dbReference type="PANTHER" id="PTHR14187:SF5">
    <property type="entry name" value="HEAT SHOCK 70 KDA PROTEIN 12A"/>
    <property type="match status" value="1"/>
</dbReference>
<protein>
    <submittedName>
        <fullName evidence="4">Uncharacterized protein</fullName>
    </submittedName>
</protein>
<gene>
    <name evidence="4" type="ORF">MEDL_3869</name>
</gene>
<accession>A0A8S3Q0Q4</accession>
<dbReference type="EMBL" id="CAJPWZ010000238">
    <property type="protein sequence ID" value="CAG2188439.1"/>
    <property type="molecule type" value="Genomic_DNA"/>
</dbReference>
<evidence type="ECO:0000313" key="5">
    <source>
        <dbReference type="Proteomes" id="UP000683360"/>
    </source>
</evidence>
<keyword evidence="5" id="KW-1185">Reference proteome</keyword>
<dbReference type="OrthoDB" id="2963168at2759"/>
<dbReference type="SUPFAM" id="SSF53067">
    <property type="entry name" value="Actin-like ATPase domain"/>
    <property type="match status" value="2"/>
</dbReference>
<dbReference type="AlphaFoldDB" id="A0A8S3Q0Q4"/>
<evidence type="ECO:0000256" key="2">
    <source>
        <dbReference type="ARBA" id="ARBA00022741"/>
    </source>
</evidence>
<dbReference type="GO" id="GO:0140662">
    <property type="term" value="F:ATP-dependent protein folding chaperone"/>
    <property type="evidence" value="ECO:0007669"/>
    <property type="project" value="InterPro"/>
</dbReference>
<reference evidence="4" key="1">
    <citation type="submission" date="2021-03" db="EMBL/GenBank/DDBJ databases">
        <authorList>
            <person name="Bekaert M."/>
        </authorList>
    </citation>
    <scope>NUCLEOTIDE SEQUENCE</scope>
</reference>
<comment type="caution">
    <text evidence="4">The sequence shown here is derived from an EMBL/GenBank/DDBJ whole genome shotgun (WGS) entry which is preliminary data.</text>
</comment>
<dbReference type="Pfam" id="PF00012">
    <property type="entry name" value="HSP70"/>
    <property type="match status" value="1"/>
</dbReference>
<dbReference type="PANTHER" id="PTHR14187">
    <property type="entry name" value="ALPHA KINASE/ELONGATION FACTOR 2 KINASE"/>
    <property type="match status" value="1"/>
</dbReference>
<dbReference type="GO" id="GO:0005524">
    <property type="term" value="F:ATP binding"/>
    <property type="evidence" value="ECO:0007669"/>
    <property type="project" value="UniProtKB-KW"/>
</dbReference>
<dbReference type="InterPro" id="IPR029047">
    <property type="entry name" value="HSP70_peptide-bd_sf"/>
</dbReference>
<sequence>MSVTYLSTVTMSDHLLVAAIDFGTTYSGYAFSTIANFKLDPLKIHANQAWNAGGRQLLSLKTPTCLLLNEKKELVSFGFEAENDYAELVLDEKHHDHYYFTRFKMRLYQAKDLSEEMRLEDVTGKSLMAIDVFGQSIKALKDHLLKLLDTEGTGVKPHEIKWVLTVPAIWPDSAKQFMRKGAEKAGIDDKKLFIALEPEAASIHCQYLPTEKLKGAAEGFSMTETGQKYMVIDLGGGTADITVHEKLDGGHLKELCHASGGDCGGTSVDNAFIQMMVKILGAPLINLLKQEDPSAYLDLLREFETVKRKIESTTSGKVNFTIPCATINTLCEKHQNESLSSMIEASPFANQITLRGDKLRVDADVMKNLFQKTINSIINLVKDILRKPTAHDVPLLLLVGGFAECPLIQAAMKKEFSNKRIIIPEESGLSVMKGAVLFGHKPDYIASRVMRFSYGTDLSQPFNHELHTLSRKKSVNGEERCVNVFGMIIEKDKSVPVGHKVRQGYITMRPNQDHMPIKIYASHKKDPTYVDEEGCHLIGKAGIDIPCPSEEERSVEVEYIFGNTEISMTAKEKLTGFTCEATFKLI</sequence>
<keyword evidence="3" id="KW-0067">ATP-binding</keyword>
<comment type="similarity">
    <text evidence="1">Belongs to the heat shock protein 70 family.</text>
</comment>
<keyword evidence="2" id="KW-0547">Nucleotide-binding</keyword>
<evidence type="ECO:0000256" key="3">
    <source>
        <dbReference type="ARBA" id="ARBA00022840"/>
    </source>
</evidence>
<evidence type="ECO:0000256" key="1">
    <source>
        <dbReference type="ARBA" id="ARBA00007381"/>
    </source>
</evidence>